<evidence type="ECO:0000259" key="1">
    <source>
        <dbReference type="Pfam" id="PF13649"/>
    </source>
</evidence>
<feature type="domain" description="Methyltransferase" evidence="1">
    <location>
        <begin position="104"/>
        <end position="204"/>
    </location>
</feature>
<dbReference type="GeneID" id="25735803"/>
<dbReference type="Pfam" id="PF13649">
    <property type="entry name" value="Methyltransf_25"/>
    <property type="match status" value="1"/>
</dbReference>
<reference evidence="2 3" key="1">
    <citation type="journal article" date="2013" name="BMC Genomics">
        <title>Reconstruction of the lipid metabolism for the microalga Monoraphidium neglectum from its genome sequence reveals characteristics suitable for biofuel production.</title>
        <authorList>
            <person name="Bogen C."/>
            <person name="Al-Dilaimi A."/>
            <person name="Albersmeier A."/>
            <person name="Wichmann J."/>
            <person name="Grundmann M."/>
            <person name="Rupp O."/>
            <person name="Lauersen K.J."/>
            <person name="Blifernez-Klassen O."/>
            <person name="Kalinowski J."/>
            <person name="Goesmann A."/>
            <person name="Mussgnug J.H."/>
            <person name="Kruse O."/>
        </authorList>
    </citation>
    <scope>NUCLEOTIDE SEQUENCE [LARGE SCALE GENOMIC DNA]</scope>
    <source>
        <strain evidence="2 3">SAG 48.87</strain>
    </source>
</reference>
<accession>A0A0D2K3J0</accession>
<name>A0A0D2K3J0_9CHLO</name>
<evidence type="ECO:0000313" key="3">
    <source>
        <dbReference type="Proteomes" id="UP000054498"/>
    </source>
</evidence>
<dbReference type="STRING" id="145388.A0A0D2K3J0"/>
<dbReference type="Gene3D" id="3.40.50.150">
    <property type="entry name" value="Vaccinia Virus protein VP39"/>
    <property type="match status" value="1"/>
</dbReference>
<dbReference type="CDD" id="cd02440">
    <property type="entry name" value="AdoMet_MTases"/>
    <property type="match status" value="1"/>
</dbReference>
<dbReference type="GO" id="GO:0008757">
    <property type="term" value="F:S-adenosylmethionine-dependent methyltransferase activity"/>
    <property type="evidence" value="ECO:0007669"/>
    <property type="project" value="InterPro"/>
</dbReference>
<dbReference type="InterPro" id="IPR041698">
    <property type="entry name" value="Methyltransf_25"/>
</dbReference>
<dbReference type="KEGG" id="mng:MNEG_2925"/>
<proteinExistence type="predicted"/>
<keyword evidence="3" id="KW-1185">Reference proteome</keyword>
<dbReference type="PANTHER" id="PTHR42912">
    <property type="entry name" value="METHYLTRANSFERASE"/>
    <property type="match status" value="1"/>
</dbReference>
<dbReference type="SUPFAM" id="SSF53335">
    <property type="entry name" value="S-adenosyl-L-methionine-dependent methyltransferases"/>
    <property type="match status" value="1"/>
</dbReference>
<dbReference type="InterPro" id="IPR029063">
    <property type="entry name" value="SAM-dependent_MTases_sf"/>
</dbReference>
<evidence type="ECO:0000313" key="2">
    <source>
        <dbReference type="EMBL" id="KIZ05038.1"/>
    </source>
</evidence>
<dbReference type="EMBL" id="KK100567">
    <property type="protein sequence ID" value="KIZ05038.1"/>
    <property type="molecule type" value="Genomic_DNA"/>
</dbReference>
<organism evidence="2 3">
    <name type="scientific">Monoraphidium neglectum</name>
    <dbReference type="NCBI Taxonomy" id="145388"/>
    <lineage>
        <taxon>Eukaryota</taxon>
        <taxon>Viridiplantae</taxon>
        <taxon>Chlorophyta</taxon>
        <taxon>core chlorophytes</taxon>
        <taxon>Chlorophyceae</taxon>
        <taxon>CS clade</taxon>
        <taxon>Sphaeropleales</taxon>
        <taxon>Selenastraceae</taxon>
        <taxon>Monoraphidium</taxon>
    </lineage>
</organism>
<protein>
    <recommendedName>
        <fullName evidence="1">Methyltransferase domain-containing protein</fullName>
    </recommendedName>
</protein>
<sequence length="284" mass="31490">MKQTAAQRGVDWDAETQKILSDPELPKIKAAIEQPEFIYPDYYIDGNLNWLAAAEMSAASAVIACRVFRDLDSADAAVLRFRTTITATIRQYLQRRGLRDPEDVVDVGCSTGIGTRWLAREFPRARMTGLDASPYFLAVAELEQRRNPLPDCRRICFDHGLAEAAPYPAGSFDLVALQYIAHECPQSATRAFLAEARRVLRPGGVVCVVDNNPRSPRLQSMPPAMFTLMKSSEPWSDEFYSLEMEGALVDAGFRAIWTMPVNTSHHAVFGQLPPLASTVPENGV</sequence>
<dbReference type="InterPro" id="IPR050508">
    <property type="entry name" value="Methyltransf_Superfamily"/>
</dbReference>
<dbReference type="Proteomes" id="UP000054498">
    <property type="component" value="Unassembled WGS sequence"/>
</dbReference>
<dbReference type="AlphaFoldDB" id="A0A0D2K3J0"/>
<gene>
    <name evidence="2" type="ORF">MNEG_2925</name>
</gene>
<dbReference type="RefSeq" id="XP_013904057.1">
    <property type="nucleotide sequence ID" value="XM_014048603.1"/>
</dbReference>
<dbReference type="OrthoDB" id="2013972at2759"/>
<dbReference type="PANTHER" id="PTHR42912:SF80">
    <property type="entry name" value="METHYLTRANSFERASE DOMAIN-CONTAINING PROTEIN"/>
    <property type="match status" value="1"/>
</dbReference>